<reference evidence="3 5" key="2">
    <citation type="submission" date="2018-03" db="EMBL/GenBank/DDBJ databases">
        <authorList>
            <person name="Fogelqvist J."/>
        </authorList>
    </citation>
    <scope>NUCLEOTIDE SEQUENCE [LARGE SCALE GENOMIC DNA]</scope>
</reference>
<reference evidence="2 4" key="1">
    <citation type="submission" date="2015-02" db="EMBL/GenBank/DDBJ databases">
        <authorList>
            <person name="Chooi Y.-H."/>
        </authorList>
    </citation>
    <scope>NUCLEOTIDE SEQUENCE [LARGE SCALE GENOMIC DNA]</scope>
    <source>
        <strain evidence="2">E3</strain>
    </source>
</reference>
<dbReference type="OrthoDB" id="185175at2759"/>
<sequence length="246" mass="27856">MSAATPVNYVICSGWLMKRGGFVTSWKRRYFVLRNDRYLCYFSCEIGAGTPLSTIEKSLLGTIALGDALAVVESTAPNLDDPQTVFDIVTPNRTYVCKASAVESKNKWVEALRAMITPIPEFPFSKQGYLYKKAKYKWTRHYLAVGAHCVYQFEDELHCAAFQRIAGHSGKIFSLAMEWYCQAAISLMSTQCEPSPPSHDCDGMFNTFVITSPSRCQIWLSASSQKETRRWSEAINKEILHRRDDC</sequence>
<evidence type="ECO:0000313" key="2">
    <source>
        <dbReference type="EMBL" id="CEP01693.1"/>
    </source>
</evidence>
<feature type="domain" description="PH" evidence="1">
    <location>
        <begin position="9"/>
        <end position="117"/>
    </location>
</feature>
<dbReference type="Pfam" id="PF00169">
    <property type="entry name" value="PH"/>
    <property type="match status" value="2"/>
</dbReference>
<geneLocation type="mitochondrion" evidence="3"/>
<feature type="domain" description="PH" evidence="1">
    <location>
        <begin position="123"/>
        <end position="240"/>
    </location>
</feature>
<dbReference type="AlphaFoldDB" id="A0A0G4J252"/>
<dbReference type="SMART" id="SM00233">
    <property type="entry name" value="PH"/>
    <property type="match status" value="2"/>
</dbReference>
<dbReference type="Proteomes" id="UP000039324">
    <property type="component" value="Unassembled WGS sequence"/>
</dbReference>
<dbReference type="PANTHER" id="PTHR14336">
    <property type="entry name" value="TANDEM PH DOMAIN CONTAINING PROTEIN"/>
    <property type="match status" value="1"/>
</dbReference>
<dbReference type="InterPro" id="IPR011993">
    <property type="entry name" value="PH-like_dom_sf"/>
</dbReference>
<dbReference type="InterPro" id="IPR001849">
    <property type="entry name" value="PH_domain"/>
</dbReference>
<evidence type="ECO:0000313" key="4">
    <source>
        <dbReference type="Proteomes" id="UP000039324"/>
    </source>
</evidence>
<dbReference type="InterPro" id="IPR051707">
    <property type="entry name" value="PI-Interact_SigTrans_Reg"/>
</dbReference>
<evidence type="ECO:0000313" key="3">
    <source>
        <dbReference type="EMBL" id="SPQ98509.1"/>
    </source>
</evidence>
<dbReference type="PROSITE" id="PS50003">
    <property type="entry name" value="PH_DOMAIN"/>
    <property type="match status" value="2"/>
</dbReference>
<dbReference type="Proteomes" id="UP000290189">
    <property type="component" value="Unassembled WGS sequence"/>
</dbReference>
<name>A0A0G4J252_PLABS</name>
<keyword evidence="3" id="KW-0496">Mitochondrion</keyword>
<keyword evidence="4" id="KW-1185">Reference proteome</keyword>
<organism evidence="2 4">
    <name type="scientific">Plasmodiophora brassicae</name>
    <name type="common">Clubroot disease agent</name>
    <dbReference type="NCBI Taxonomy" id="37360"/>
    <lineage>
        <taxon>Eukaryota</taxon>
        <taxon>Sar</taxon>
        <taxon>Rhizaria</taxon>
        <taxon>Endomyxa</taxon>
        <taxon>Phytomyxea</taxon>
        <taxon>Plasmodiophorida</taxon>
        <taxon>Plasmodiophoridae</taxon>
        <taxon>Plasmodiophora</taxon>
    </lineage>
</organism>
<dbReference type="EMBL" id="OVEO01000010">
    <property type="protein sequence ID" value="SPQ98509.1"/>
    <property type="molecule type" value="Genomic_DNA"/>
</dbReference>
<dbReference type="EMBL" id="CDSF01000116">
    <property type="protein sequence ID" value="CEP01693.1"/>
    <property type="molecule type" value="Genomic_DNA"/>
</dbReference>
<dbReference type="STRING" id="37360.A0A0G4J252"/>
<accession>A0A0G4J252</accession>
<protein>
    <recommendedName>
        <fullName evidence="1">PH domain-containing protein</fullName>
    </recommendedName>
</protein>
<dbReference type="Gene3D" id="2.30.29.30">
    <property type="entry name" value="Pleckstrin-homology domain (PH domain)/Phosphotyrosine-binding domain (PTB)"/>
    <property type="match status" value="2"/>
</dbReference>
<gene>
    <name evidence="2" type="ORF">PBRA_008635</name>
    <name evidence="3" type="ORF">PLBR_LOCUS5724</name>
</gene>
<dbReference type="FunFam" id="2.30.29.30:FF:000286">
    <property type="entry name" value="PH-protein kinase domain containing protein"/>
    <property type="match status" value="1"/>
</dbReference>
<proteinExistence type="predicted"/>
<evidence type="ECO:0000259" key="1">
    <source>
        <dbReference type="PROSITE" id="PS50003"/>
    </source>
</evidence>
<evidence type="ECO:0000313" key="5">
    <source>
        <dbReference type="Proteomes" id="UP000290189"/>
    </source>
</evidence>
<dbReference type="SUPFAM" id="SSF50729">
    <property type="entry name" value="PH domain-like"/>
    <property type="match status" value="2"/>
</dbReference>